<keyword evidence="3" id="KW-1185">Reference proteome</keyword>
<dbReference type="Pfam" id="PF07615">
    <property type="entry name" value="Ykof"/>
    <property type="match status" value="1"/>
</dbReference>
<dbReference type="AlphaFoldDB" id="A0A919S0V4"/>
<evidence type="ECO:0000313" key="2">
    <source>
        <dbReference type="EMBL" id="GIM29359.1"/>
    </source>
</evidence>
<comment type="caution">
    <text evidence="2">The sequence shown here is derived from an EMBL/GenBank/DDBJ whole genome shotgun (WGS) entry which is preliminary data.</text>
</comment>
<protein>
    <recommendedName>
        <fullName evidence="1">Thiamin/hydroxymethyl pyrimidine-binding YkoF putative domain-containing protein</fullName>
    </recommendedName>
</protein>
<accession>A0A919S0V4</accession>
<dbReference type="InterPro" id="IPR011522">
    <property type="entry name" value="Thiamin/HMP-bd_put_YkoF"/>
</dbReference>
<feature type="domain" description="Thiamin/hydroxymethyl pyrimidine-binding YkoF putative" evidence="1">
    <location>
        <begin position="4"/>
        <end position="75"/>
    </location>
</feature>
<reference evidence="2" key="1">
    <citation type="submission" date="2021-03" db="EMBL/GenBank/DDBJ databases">
        <title>Taxonomic study of Clostridium polyendosporum from meadow-gley soil under rice.</title>
        <authorList>
            <person name="Kobayashi H."/>
            <person name="Tanizawa Y."/>
            <person name="Yagura M."/>
        </authorList>
    </citation>
    <scope>NUCLEOTIDE SEQUENCE</scope>
    <source>
        <strain evidence="2">JCM 30710</strain>
    </source>
</reference>
<name>A0A919S0V4_9CLOT</name>
<evidence type="ECO:0000259" key="1">
    <source>
        <dbReference type="Pfam" id="PF07615"/>
    </source>
</evidence>
<dbReference type="InterPro" id="IPR029756">
    <property type="entry name" value="MTH1187/YkoF-like"/>
</dbReference>
<sequence>MITAEVAVYPLKTTNASGTINNAIHALDNSNVNYSVNSMNTHITGSKEEIFNSLQHMFTEAENSGSEINMVVTITNSAD</sequence>
<dbReference type="EMBL" id="BOPZ01000016">
    <property type="protein sequence ID" value="GIM29359.1"/>
    <property type="molecule type" value="Genomic_DNA"/>
</dbReference>
<dbReference type="Gene3D" id="3.30.70.930">
    <property type="match status" value="1"/>
</dbReference>
<proteinExistence type="predicted"/>
<dbReference type="SUPFAM" id="SSF89957">
    <property type="entry name" value="MTH1187/YkoF-like"/>
    <property type="match status" value="1"/>
</dbReference>
<dbReference type="RefSeq" id="WP_212904057.1">
    <property type="nucleotide sequence ID" value="NZ_BOPZ01000016.1"/>
</dbReference>
<evidence type="ECO:0000313" key="3">
    <source>
        <dbReference type="Proteomes" id="UP000679179"/>
    </source>
</evidence>
<gene>
    <name evidence="2" type="ORF">CPJCM30710_20250</name>
</gene>
<organism evidence="2 3">
    <name type="scientific">Clostridium polyendosporum</name>
    <dbReference type="NCBI Taxonomy" id="69208"/>
    <lineage>
        <taxon>Bacteria</taxon>
        <taxon>Bacillati</taxon>
        <taxon>Bacillota</taxon>
        <taxon>Clostridia</taxon>
        <taxon>Eubacteriales</taxon>
        <taxon>Clostridiaceae</taxon>
        <taxon>Clostridium</taxon>
    </lineage>
</organism>
<dbReference type="Proteomes" id="UP000679179">
    <property type="component" value="Unassembled WGS sequence"/>
</dbReference>